<organism evidence="1">
    <name type="scientific">Colwellia sp. C1</name>
    <dbReference type="NCBI Taxonomy" id="1737566"/>
    <lineage>
        <taxon>Bacteria</taxon>
        <taxon>Pseudomonadati</taxon>
        <taxon>Pseudomonadota</taxon>
        <taxon>Gammaproteobacteria</taxon>
        <taxon>Alteromonadales</taxon>
        <taxon>Colwelliaceae</taxon>
        <taxon>Colwellia</taxon>
    </lineage>
</organism>
<name>A0A0P0KXB4_9GAMM</name>
<protein>
    <submittedName>
        <fullName evidence="1">Uncharacterized protein</fullName>
    </submittedName>
</protein>
<accession>A0A0P0KXB4</accession>
<evidence type="ECO:0000313" key="1">
    <source>
        <dbReference type="EMBL" id="ALK44232.1"/>
    </source>
</evidence>
<dbReference type="EMBL" id="KT428294">
    <property type="protein sequence ID" value="ALK44232.1"/>
    <property type="molecule type" value="Genomic_DNA"/>
</dbReference>
<sequence>MINVSNAHKVIIASLTVNDRFGGLVVCQGKGKSTSSEH</sequence>
<proteinExistence type="predicted"/>
<reference evidence="1" key="1">
    <citation type="submission" date="2015-08" db="EMBL/GenBank/DDBJ databases">
        <title>Partial sequence of psychrophilic Colwellia sp.</title>
        <authorList>
            <person name="Pankowski J.A."/>
            <person name="Leong J.S."/>
            <person name="Nano F.E."/>
        </authorList>
    </citation>
    <scope>NUCLEOTIDE SEQUENCE</scope>
    <source>
        <strain evidence="1">C1</strain>
    </source>
</reference>
<dbReference type="AlphaFoldDB" id="A0A0P0KXB4"/>